<dbReference type="PATRIC" id="fig|47853.6.peg.5664"/>
<gene>
    <name evidence="1" type="ORF">TK50_27030</name>
</gene>
<comment type="caution">
    <text evidence="1">The sequence shown here is derived from an EMBL/GenBank/DDBJ whole genome shotgun (WGS) entry which is preliminary data.</text>
</comment>
<dbReference type="Pfam" id="PF07366">
    <property type="entry name" value="SnoaL"/>
    <property type="match status" value="1"/>
</dbReference>
<protein>
    <recommendedName>
        <fullName evidence="3">SnoaL-like polyketide cyclase</fullName>
    </recommendedName>
</protein>
<dbReference type="Gene3D" id="3.10.450.50">
    <property type="match status" value="1"/>
</dbReference>
<organism evidence="1 2">
    <name type="scientific">Micromonospora haikouensis</name>
    <dbReference type="NCBI Taxonomy" id="686309"/>
    <lineage>
        <taxon>Bacteria</taxon>
        <taxon>Bacillati</taxon>
        <taxon>Actinomycetota</taxon>
        <taxon>Actinomycetes</taxon>
        <taxon>Micromonosporales</taxon>
        <taxon>Micromonosporaceae</taxon>
        <taxon>Micromonospora</taxon>
    </lineage>
</organism>
<evidence type="ECO:0000313" key="1">
    <source>
        <dbReference type="EMBL" id="KIR61339.1"/>
    </source>
</evidence>
<sequence>MSDDITRLVGAWKALWNGDFGDVDELIAPDVRVHAALADGGDGSAIDDAKAMTGWVAQLRGPLPDLVFDIEVGPIVQDDLLALRWRATGTYGGGFPGAGAPVGTPVDFTGVDLLRVRDGQIVEYWLNSDMLLLLTQLCVQPTEPSAI</sequence>
<evidence type="ECO:0008006" key="3">
    <source>
        <dbReference type="Google" id="ProtNLM"/>
    </source>
</evidence>
<dbReference type="InterPro" id="IPR032710">
    <property type="entry name" value="NTF2-like_dom_sf"/>
</dbReference>
<accession>A0A0D0WRI6</accession>
<evidence type="ECO:0000313" key="2">
    <source>
        <dbReference type="Proteomes" id="UP000032254"/>
    </source>
</evidence>
<dbReference type="InterPro" id="IPR009959">
    <property type="entry name" value="Cyclase_SnoaL-like"/>
</dbReference>
<reference evidence="1 2" key="1">
    <citation type="submission" date="2015-01" db="EMBL/GenBank/DDBJ databases">
        <title>Sequencing and annotation of Micromonospora carbonacea strain JXNU-1 genome.</title>
        <authorList>
            <person name="Long Z."/>
            <person name="Huang Y."/>
            <person name="Jiang Y."/>
        </authorList>
    </citation>
    <scope>NUCLEOTIDE SEQUENCE [LARGE SCALE GENOMIC DNA]</scope>
    <source>
        <strain evidence="1 2">JXNU-1</strain>
    </source>
</reference>
<keyword evidence="2" id="KW-1185">Reference proteome</keyword>
<proteinExistence type="predicted"/>
<dbReference type="Proteomes" id="UP000032254">
    <property type="component" value="Unassembled WGS sequence"/>
</dbReference>
<dbReference type="GO" id="GO:0030638">
    <property type="term" value="P:polyketide metabolic process"/>
    <property type="evidence" value="ECO:0007669"/>
    <property type="project" value="InterPro"/>
</dbReference>
<dbReference type="EMBL" id="JXSX01000003">
    <property type="protein sequence ID" value="KIR61339.1"/>
    <property type="molecule type" value="Genomic_DNA"/>
</dbReference>
<dbReference type="RefSeq" id="WP_043968195.1">
    <property type="nucleotide sequence ID" value="NZ_JBIAOP010000025.1"/>
</dbReference>
<dbReference type="AlphaFoldDB" id="A0A0D0WRI6"/>
<dbReference type="GeneID" id="301307675"/>
<dbReference type="SUPFAM" id="SSF54427">
    <property type="entry name" value="NTF2-like"/>
    <property type="match status" value="1"/>
</dbReference>
<dbReference type="OrthoDB" id="4153705at2"/>
<name>A0A0D0WRI6_9ACTN</name>